<dbReference type="PATRIC" id="fig|1157951.4.peg.2378"/>
<evidence type="ECO:0000313" key="2">
    <source>
        <dbReference type="Proteomes" id="UP000005012"/>
    </source>
</evidence>
<dbReference type="AlphaFoldDB" id="A0A140NKD1"/>
<dbReference type="Proteomes" id="UP000005012">
    <property type="component" value="Chromosome"/>
</dbReference>
<organism evidence="1 2">
    <name type="scientific">Providencia stuartii (strain MRSN 2154)</name>
    <dbReference type="NCBI Taxonomy" id="1157951"/>
    <lineage>
        <taxon>Bacteria</taxon>
        <taxon>Pseudomonadati</taxon>
        <taxon>Pseudomonadota</taxon>
        <taxon>Gammaproteobacteria</taxon>
        <taxon>Enterobacterales</taxon>
        <taxon>Morganellaceae</taxon>
        <taxon>Providencia</taxon>
    </lineage>
</organism>
<name>A0A140NKD1_PROSM</name>
<dbReference type="HOGENOM" id="CLU_1169853_0_0_6"/>
<dbReference type="KEGG" id="psi:S70_11835"/>
<protein>
    <submittedName>
        <fullName evidence="1">Uncharacterized protein</fullName>
    </submittedName>
</protein>
<gene>
    <name evidence="1" type="ordered locus">S70_11835</name>
</gene>
<reference evidence="1 2" key="1">
    <citation type="journal article" date="2012" name="J. Bacteriol.">
        <title>Complete Genome Sequence of Providencia stuartii Clinical Isolate MRSN 2154.</title>
        <authorList>
            <person name="Clifford R.J."/>
            <person name="Hang J."/>
            <person name="Riley M.C."/>
            <person name="Onmus-Leone F."/>
            <person name="Kuschner R.A."/>
            <person name="Lesho E.P."/>
            <person name="Waterman P.E."/>
        </authorList>
    </citation>
    <scope>NUCLEOTIDE SEQUENCE [LARGE SCALE GENOMIC DNA]</scope>
    <source>
        <strain evidence="1 2">MRSN 2154</strain>
    </source>
</reference>
<reference evidence="2" key="2">
    <citation type="submission" date="2012-04" db="EMBL/GenBank/DDBJ databases">
        <title>Complete genome sequence of Providencia stuartii clinical isolate MRSN 2154.</title>
        <authorList>
            <person name="Clifford R.J."/>
            <person name="Hang J."/>
            <person name="Riley M.C."/>
            <person name="Onmus-Leone F."/>
            <person name="Kuschner R.A."/>
            <person name="Lesho E.P."/>
            <person name="Waterman P.E."/>
        </authorList>
    </citation>
    <scope>NUCLEOTIDE SEQUENCE [LARGE SCALE GENOMIC DNA]</scope>
    <source>
        <strain evidence="2">MRSN 2154</strain>
    </source>
</reference>
<evidence type="ECO:0000313" key="1">
    <source>
        <dbReference type="EMBL" id="AFH94214.1"/>
    </source>
</evidence>
<sequence>MDIDVRVEKLLEKISLAHRSIKLYEERVLQLNQSAKMSFNSMDNEVNEGDFQFIFSMLNNLKSDLENNKELFGLILEKQIIYKSILDEISAINVGSALYQATQFDNDIEMLNSFIVSQEFFDKVNDELSRISHSYYGSYRQIIEEMQQLIEVRGYLQYDLQGINSDLEPIKETLDVFRLTGELPRDIVLYRRIQERADELLLSSHISALPPAESEIPVFRDNSLDAFLPNQLCHAKP</sequence>
<proteinExistence type="predicted"/>
<accession>A0A140NKD1</accession>
<dbReference type="EMBL" id="CP003488">
    <property type="protein sequence ID" value="AFH94214.1"/>
    <property type="molecule type" value="Genomic_DNA"/>
</dbReference>